<dbReference type="WBParaSite" id="PSU_v2.g805.t1">
    <property type="protein sequence ID" value="PSU_v2.g805.t1"/>
    <property type="gene ID" value="PSU_v2.g805"/>
</dbReference>
<dbReference type="InterPro" id="IPR038161">
    <property type="entry name" value="VirB9/CagX/TrbG_C_sf"/>
</dbReference>
<keyword evidence="2" id="KW-0732">Signal</keyword>
<dbReference type="InterPro" id="IPR033645">
    <property type="entry name" value="VirB9/CagX/TrbG_C"/>
</dbReference>
<name>A0A914Z856_9BILA</name>
<dbReference type="AlphaFoldDB" id="A0A914Z856"/>
<evidence type="ECO:0000313" key="3">
    <source>
        <dbReference type="Proteomes" id="UP000887577"/>
    </source>
</evidence>
<organism evidence="3 4">
    <name type="scientific">Panagrolaimus superbus</name>
    <dbReference type="NCBI Taxonomy" id="310955"/>
    <lineage>
        <taxon>Eukaryota</taxon>
        <taxon>Metazoa</taxon>
        <taxon>Ecdysozoa</taxon>
        <taxon>Nematoda</taxon>
        <taxon>Chromadorea</taxon>
        <taxon>Rhabditida</taxon>
        <taxon>Tylenchina</taxon>
        <taxon>Panagrolaimomorpha</taxon>
        <taxon>Panagrolaimoidea</taxon>
        <taxon>Panagrolaimidae</taxon>
        <taxon>Panagrolaimus</taxon>
    </lineage>
</organism>
<reference evidence="4" key="1">
    <citation type="submission" date="2022-11" db="UniProtKB">
        <authorList>
            <consortium name="WormBaseParasite"/>
        </authorList>
    </citation>
    <scope>IDENTIFICATION</scope>
</reference>
<sequence>MPDAKAVQAKGVHMGYGANIKTAITPTKIWDDGVYTYFSFYETAPIPAIFKTITGQEMTVNSTVLSNQVVRVSGISNYWILRSGEMEVVIKRYNPVPAGVPVSRAPAKPVTKQNEARYDR</sequence>
<evidence type="ECO:0000256" key="1">
    <source>
        <dbReference type="ARBA" id="ARBA00006135"/>
    </source>
</evidence>
<evidence type="ECO:0000313" key="4">
    <source>
        <dbReference type="WBParaSite" id="PSU_v2.g805.t1"/>
    </source>
</evidence>
<dbReference type="CDD" id="cd06911">
    <property type="entry name" value="VirB9_CagX_TrbG"/>
    <property type="match status" value="1"/>
</dbReference>
<comment type="similarity">
    <text evidence="1">Belongs to the TrbG/VirB9 family.</text>
</comment>
<evidence type="ECO:0000256" key="2">
    <source>
        <dbReference type="ARBA" id="ARBA00022729"/>
    </source>
</evidence>
<protein>
    <submittedName>
        <fullName evidence="4">Uncharacterized protein</fullName>
    </submittedName>
</protein>
<keyword evidence="3" id="KW-1185">Reference proteome</keyword>
<dbReference type="Proteomes" id="UP000887577">
    <property type="component" value="Unplaced"/>
</dbReference>
<proteinExistence type="inferred from homology"/>
<dbReference type="Gene3D" id="2.60.40.2500">
    <property type="match status" value="1"/>
</dbReference>
<dbReference type="Pfam" id="PF03524">
    <property type="entry name" value="CagX"/>
    <property type="match status" value="1"/>
</dbReference>
<accession>A0A914Z856</accession>
<dbReference type="InterPro" id="IPR010258">
    <property type="entry name" value="Conjugal_tfr_TrbG/VirB9/CagX"/>
</dbReference>